<evidence type="ECO:0000313" key="14">
    <source>
        <dbReference type="EMBL" id="PHK97624.1"/>
    </source>
</evidence>
<evidence type="ECO:0000259" key="12">
    <source>
        <dbReference type="Pfam" id="PF03950"/>
    </source>
</evidence>
<dbReference type="SUPFAM" id="SSF52374">
    <property type="entry name" value="Nucleotidylyl transferase"/>
    <property type="match status" value="1"/>
</dbReference>
<proteinExistence type="inferred from homology"/>
<feature type="region of interest" description="Disordered" evidence="10">
    <location>
        <begin position="134"/>
        <end position="153"/>
    </location>
</feature>
<keyword evidence="7 9" id="KW-0030">Aminoacyl-tRNA synthetase</keyword>
<dbReference type="InterPro" id="IPR014729">
    <property type="entry name" value="Rossmann-like_a/b/a_fold"/>
</dbReference>
<evidence type="ECO:0000256" key="1">
    <source>
        <dbReference type="ARBA" id="ARBA00005594"/>
    </source>
</evidence>
<dbReference type="GO" id="GO:0006425">
    <property type="term" value="P:glutaminyl-tRNA aminoacylation"/>
    <property type="evidence" value="ECO:0007669"/>
    <property type="project" value="UniProtKB-UniRule"/>
</dbReference>
<evidence type="ECO:0000256" key="6">
    <source>
        <dbReference type="ARBA" id="ARBA00022917"/>
    </source>
</evidence>
<feature type="domain" description="Glutamyl/glutaminyl-tRNA synthetase class Ib anti-codon binding" evidence="12">
    <location>
        <begin position="340"/>
        <end position="440"/>
    </location>
</feature>
<dbReference type="OrthoDB" id="9801560at2"/>
<dbReference type="FunFam" id="3.40.50.620:FF:000037">
    <property type="entry name" value="Glutamine--tRNA ligase cytoplasmic"/>
    <property type="match status" value="1"/>
</dbReference>
<comment type="caution">
    <text evidence="14">The sequence shown here is derived from an EMBL/GenBank/DDBJ whole genome shotgun (WGS) entry which is preliminary data.</text>
</comment>
<feature type="domain" description="Glutamyl/glutaminyl-tRNA synthetase class Ib catalytic" evidence="11">
    <location>
        <begin position="29"/>
        <end position="337"/>
    </location>
</feature>
<gene>
    <name evidence="14" type="ORF">CGL56_14410</name>
</gene>
<evidence type="ECO:0000256" key="2">
    <source>
        <dbReference type="ARBA" id="ARBA00022490"/>
    </source>
</evidence>
<keyword evidence="2" id="KW-0963">Cytoplasm</keyword>
<dbReference type="Pfam" id="PF00749">
    <property type="entry name" value="tRNA-synt_1c"/>
    <property type="match status" value="1"/>
</dbReference>
<evidence type="ECO:0000256" key="8">
    <source>
        <dbReference type="NCBIfam" id="TIGR00440"/>
    </source>
</evidence>
<dbReference type="SUPFAM" id="SSF50715">
    <property type="entry name" value="Ribosomal protein L25-like"/>
    <property type="match status" value="1"/>
</dbReference>
<dbReference type="GO" id="GO:0005829">
    <property type="term" value="C:cytosol"/>
    <property type="evidence" value="ECO:0007669"/>
    <property type="project" value="TreeGrafter"/>
</dbReference>
<evidence type="ECO:0000256" key="3">
    <source>
        <dbReference type="ARBA" id="ARBA00022598"/>
    </source>
</evidence>
<dbReference type="Pfam" id="PF20974">
    <property type="entry name" value="tRNA-synt_1c_C2"/>
    <property type="match status" value="1"/>
</dbReference>
<evidence type="ECO:0000256" key="10">
    <source>
        <dbReference type="SAM" id="MobiDB-lite"/>
    </source>
</evidence>
<dbReference type="InterPro" id="IPR011035">
    <property type="entry name" value="Ribosomal_bL25/Gln-tRNA_synth"/>
</dbReference>
<sequence length="554" mass="63363">MSTADKKADNFIEEIILEDLANGKHGGRIHTRFPPEPNGYLHLGHAKAIVINFETARKFGGKTNLRMDDTNPSTEETLYVDNIQHDIRWLGYEWEGETRYASDYFEDLYGFALRLIDKGLAYVDESSAAEIEAQKGDIGVPGTHSPYRDRSPEENRDLFSRMRAGEFPDGSKVLRAKIDMAHPNLLLRDPVLYRIKHEAHHRTGDAWCIYPLYDFAHGQSDSLEEITHSLCSLEFRHHRDLYNWLIDALEIFPSRQIEFARMNVDYFITSKRRLKMLVDDGIVTGWDDARMSTLAGLRRKGYPAEAIRNFCMDTGVTRRDSQQTLDLLEYKVREVLNRDADRYMAVLDPVKLVITNYPEGKTEWLDTENNPENEASGTRQLPFSRELYVEREDYRKEPQNRKYFRLAPDKDVRLKSAYIIHCDGHEEDAEGNVTQINCTYYPDSRSGEDTSGIKAKGTLHWVNAATAVDLEARLYEPLFTDPTPMDHEDRDFLEFINPNSLTVVTAKGEPALAEAGVGDSFQFLRKGYFTVDPDSAPGKPVVNLTVGLKSSWKG</sequence>
<evidence type="ECO:0000259" key="13">
    <source>
        <dbReference type="Pfam" id="PF20974"/>
    </source>
</evidence>
<dbReference type="Gene3D" id="2.40.240.10">
    <property type="entry name" value="Ribosomal Protein L25, Chain P"/>
    <property type="match status" value="2"/>
</dbReference>
<protein>
    <recommendedName>
        <fullName evidence="8">Glutamine--tRNA ligase</fullName>
        <ecNumber evidence="8">6.1.1.18</ecNumber>
    </recommendedName>
</protein>
<organism evidence="14 15">
    <name type="scientific">Neolewinella marina</name>
    <dbReference type="NCBI Taxonomy" id="438751"/>
    <lineage>
        <taxon>Bacteria</taxon>
        <taxon>Pseudomonadati</taxon>
        <taxon>Bacteroidota</taxon>
        <taxon>Saprospiria</taxon>
        <taxon>Saprospirales</taxon>
        <taxon>Lewinellaceae</taxon>
        <taxon>Neolewinella</taxon>
    </lineage>
</organism>
<dbReference type="InterPro" id="IPR004514">
    <property type="entry name" value="Gln-tRNA-synth"/>
</dbReference>
<evidence type="ECO:0000256" key="9">
    <source>
        <dbReference type="RuleBase" id="RU363037"/>
    </source>
</evidence>
<dbReference type="InterPro" id="IPR050132">
    <property type="entry name" value="Gln/Glu-tRNA_Ligase"/>
</dbReference>
<evidence type="ECO:0000256" key="4">
    <source>
        <dbReference type="ARBA" id="ARBA00022741"/>
    </source>
</evidence>
<keyword evidence="15" id="KW-1185">Reference proteome</keyword>
<dbReference type="PRINTS" id="PR00987">
    <property type="entry name" value="TRNASYNTHGLU"/>
</dbReference>
<dbReference type="RefSeq" id="WP_099107278.1">
    <property type="nucleotide sequence ID" value="NZ_JAATJF010000005.1"/>
</dbReference>
<dbReference type="NCBIfam" id="TIGR00440">
    <property type="entry name" value="glnS"/>
    <property type="match status" value="1"/>
</dbReference>
<keyword evidence="4 9" id="KW-0547">Nucleotide-binding</keyword>
<dbReference type="InterPro" id="IPR020058">
    <property type="entry name" value="Glu/Gln-tRNA-synth_Ib_cat-dom"/>
</dbReference>
<dbReference type="EMBL" id="PDLO01000007">
    <property type="protein sequence ID" value="PHK97624.1"/>
    <property type="molecule type" value="Genomic_DNA"/>
</dbReference>
<dbReference type="InterPro" id="IPR020059">
    <property type="entry name" value="Glu/Gln-tRNA-synth_Ib_codon-bd"/>
</dbReference>
<dbReference type="PANTHER" id="PTHR43097">
    <property type="entry name" value="GLUTAMINE-TRNA LIGASE"/>
    <property type="match status" value="1"/>
</dbReference>
<dbReference type="Pfam" id="PF03950">
    <property type="entry name" value="tRNA-synt_1c_C"/>
    <property type="match status" value="1"/>
</dbReference>
<feature type="domain" description="tRNA synthetases class I (E and Q) anti-codon binding" evidence="13">
    <location>
        <begin position="458"/>
        <end position="532"/>
    </location>
</feature>
<evidence type="ECO:0000256" key="5">
    <source>
        <dbReference type="ARBA" id="ARBA00022840"/>
    </source>
</evidence>
<dbReference type="NCBIfam" id="NF011291">
    <property type="entry name" value="PRK14703.1"/>
    <property type="match status" value="1"/>
</dbReference>
<comment type="similarity">
    <text evidence="1 9">Belongs to the class-I aminoacyl-tRNA synthetase family.</text>
</comment>
<dbReference type="InterPro" id="IPR020056">
    <property type="entry name" value="Rbsml_bL25/Gln-tRNA_synth_N"/>
</dbReference>
<dbReference type="GO" id="GO:0004819">
    <property type="term" value="F:glutamine-tRNA ligase activity"/>
    <property type="evidence" value="ECO:0007669"/>
    <property type="project" value="UniProtKB-UniRule"/>
</dbReference>
<dbReference type="FunFam" id="3.90.800.10:FF:000001">
    <property type="entry name" value="Glutamine--tRNA ligase"/>
    <property type="match status" value="1"/>
</dbReference>
<dbReference type="AlphaFoldDB" id="A0A2G0CCB8"/>
<accession>A0A2G0CCB8</accession>
<keyword evidence="6 9" id="KW-0648">Protein biosynthesis</keyword>
<reference evidence="14 15" key="1">
    <citation type="submission" date="2017-10" db="EMBL/GenBank/DDBJ databases">
        <title>The draft genome sequence of Lewinella marina KCTC 32374.</title>
        <authorList>
            <person name="Wang K."/>
        </authorList>
    </citation>
    <scope>NUCLEOTIDE SEQUENCE [LARGE SCALE GENOMIC DNA]</scope>
    <source>
        <strain evidence="14 15">MKG-38</strain>
    </source>
</reference>
<dbReference type="FunFam" id="1.10.1160.10:FF:000001">
    <property type="entry name" value="Glutamine--tRNA ligase"/>
    <property type="match status" value="1"/>
</dbReference>
<dbReference type="Proteomes" id="UP000226437">
    <property type="component" value="Unassembled WGS sequence"/>
</dbReference>
<dbReference type="GO" id="GO:0005524">
    <property type="term" value="F:ATP binding"/>
    <property type="evidence" value="ECO:0007669"/>
    <property type="project" value="UniProtKB-KW"/>
</dbReference>
<evidence type="ECO:0000259" key="11">
    <source>
        <dbReference type="Pfam" id="PF00749"/>
    </source>
</evidence>
<keyword evidence="3 9" id="KW-0436">Ligase</keyword>
<dbReference type="InterPro" id="IPR000924">
    <property type="entry name" value="Glu/Gln-tRNA-synth"/>
</dbReference>
<dbReference type="EC" id="6.1.1.18" evidence="8"/>
<name>A0A2G0CCB8_9BACT</name>
<dbReference type="Gene3D" id="3.40.50.620">
    <property type="entry name" value="HUPs"/>
    <property type="match status" value="1"/>
</dbReference>
<evidence type="ECO:0000256" key="7">
    <source>
        <dbReference type="ARBA" id="ARBA00023146"/>
    </source>
</evidence>
<dbReference type="PANTHER" id="PTHR43097:SF5">
    <property type="entry name" value="GLUTAMATE--TRNA LIGASE"/>
    <property type="match status" value="1"/>
</dbReference>
<dbReference type="InterPro" id="IPR049437">
    <property type="entry name" value="tRNA-synt_1c_C2"/>
</dbReference>
<evidence type="ECO:0000313" key="15">
    <source>
        <dbReference type="Proteomes" id="UP000226437"/>
    </source>
</evidence>
<keyword evidence="5 9" id="KW-0067">ATP-binding</keyword>